<dbReference type="PROSITE" id="PS50222">
    <property type="entry name" value="EF_HAND_2"/>
    <property type="match status" value="1"/>
</dbReference>
<dbReference type="PROSITE" id="PS00018">
    <property type="entry name" value="EF_HAND_1"/>
    <property type="match status" value="1"/>
</dbReference>
<comment type="subunit">
    <text evidence="7">Component of the large ribosomal subunit. May bind IPO9 with low affinity.</text>
</comment>
<name>A0A915EWK4_9CEST</name>
<dbReference type="CDD" id="cd13156">
    <property type="entry name" value="KOW_RPL6"/>
    <property type="match status" value="1"/>
</dbReference>
<dbReference type="InterPro" id="IPR041997">
    <property type="entry name" value="Ribosomal_eL6_KOW"/>
</dbReference>
<evidence type="ECO:0000256" key="4">
    <source>
        <dbReference type="ARBA" id="ARBA00023274"/>
    </source>
</evidence>
<feature type="compositionally biased region" description="Basic residues" evidence="8">
    <location>
        <begin position="1795"/>
        <end position="1806"/>
    </location>
</feature>
<evidence type="ECO:0000256" key="5">
    <source>
        <dbReference type="ARBA" id="ARBA00035233"/>
    </source>
</evidence>
<organism evidence="10 11">
    <name type="scientific">Echinococcus canadensis</name>
    <dbReference type="NCBI Taxonomy" id="519352"/>
    <lineage>
        <taxon>Eukaryota</taxon>
        <taxon>Metazoa</taxon>
        <taxon>Spiralia</taxon>
        <taxon>Lophotrochozoa</taxon>
        <taxon>Platyhelminthes</taxon>
        <taxon>Cestoda</taxon>
        <taxon>Eucestoda</taxon>
        <taxon>Cyclophyllidea</taxon>
        <taxon>Taeniidae</taxon>
        <taxon>Echinococcus</taxon>
        <taxon>Echinococcus canadensis group</taxon>
    </lineage>
</organism>
<feature type="compositionally biased region" description="Polar residues" evidence="8">
    <location>
        <begin position="795"/>
        <end position="833"/>
    </location>
</feature>
<feature type="compositionally biased region" description="Acidic residues" evidence="8">
    <location>
        <begin position="254"/>
        <end position="265"/>
    </location>
</feature>
<feature type="region of interest" description="Disordered" evidence="8">
    <location>
        <begin position="1"/>
        <end position="20"/>
    </location>
</feature>
<feature type="compositionally biased region" description="Polar residues" evidence="8">
    <location>
        <begin position="1580"/>
        <end position="1605"/>
    </location>
</feature>
<evidence type="ECO:0000256" key="6">
    <source>
        <dbReference type="ARBA" id="ARBA00035351"/>
    </source>
</evidence>
<feature type="compositionally biased region" description="Basic residues" evidence="8">
    <location>
        <begin position="1874"/>
        <end position="1886"/>
    </location>
</feature>
<evidence type="ECO:0000259" key="9">
    <source>
        <dbReference type="PROSITE" id="PS50222"/>
    </source>
</evidence>
<dbReference type="GO" id="GO:0003723">
    <property type="term" value="F:RNA binding"/>
    <property type="evidence" value="ECO:0007669"/>
    <property type="project" value="TreeGrafter"/>
</dbReference>
<dbReference type="Gene3D" id="1.10.238.10">
    <property type="entry name" value="EF-hand"/>
    <property type="match status" value="1"/>
</dbReference>
<evidence type="ECO:0000256" key="3">
    <source>
        <dbReference type="ARBA" id="ARBA00022980"/>
    </source>
</evidence>
<evidence type="ECO:0000256" key="7">
    <source>
        <dbReference type="ARBA" id="ARBA00046388"/>
    </source>
</evidence>
<keyword evidence="4" id="KW-0687">Ribonucleoprotein</keyword>
<feature type="compositionally biased region" description="Polar residues" evidence="8">
    <location>
        <begin position="170"/>
        <end position="186"/>
    </location>
</feature>
<comment type="similarity">
    <text evidence="1">Belongs to the eukaryotic ribosomal protein eL6 family.</text>
</comment>
<dbReference type="Pfam" id="PF13499">
    <property type="entry name" value="EF-hand_7"/>
    <property type="match status" value="1"/>
</dbReference>
<evidence type="ECO:0000256" key="2">
    <source>
        <dbReference type="ARBA" id="ARBA00022837"/>
    </source>
</evidence>
<dbReference type="SUPFAM" id="SSF50104">
    <property type="entry name" value="Translation proteins SH3-like domain"/>
    <property type="match status" value="1"/>
</dbReference>
<dbReference type="Pfam" id="PF01159">
    <property type="entry name" value="Ribosomal_L6e"/>
    <property type="match status" value="1"/>
</dbReference>
<feature type="compositionally biased region" description="Basic and acidic residues" evidence="8">
    <location>
        <begin position="223"/>
        <end position="243"/>
    </location>
</feature>
<feature type="region of interest" description="Disordered" evidence="8">
    <location>
        <begin position="153"/>
        <end position="637"/>
    </location>
</feature>
<dbReference type="InterPro" id="IPR008991">
    <property type="entry name" value="Translation_prot_SH3-like_sf"/>
</dbReference>
<proteinExistence type="inferred from homology"/>
<feature type="compositionally biased region" description="Basic and acidic residues" evidence="8">
    <location>
        <begin position="1383"/>
        <end position="1410"/>
    </location>
</feature>
<feature type="compositionally biased region" description="Basic and acidic residues" evidence="8">
    <location>
        <begin position="201"/>
        <end position="216"/>
    </location>
</feature>
<dbReference type="GO" id="GO:0005509">
    <property type="term" value="F:calcium ion binding"/>
    <property type="evidence" value="ECO:0007669"/>
    <property type="project" value="InterPro"/>
</dbReference>
<dbReference type="WBParaSite" id="maker-E.canG7_contigs_2664-snap-gene-0.16-mRNA-1">
    <property type="protein sequence ID" value="maker-E.canG7_contigs_2664-snap-gene-0.16-mRNA-1"/>
    <property type="gene ID" value="EcG7_08549"/>
</dbReference>
<feature type="region of interest" description="Disordered" evidence="8">
    <location>
        <begin position="1088"/>
        <end position="1886"/>
    </location>
</feature>
<feature type="compositionally biased region" description="Basic and acidic residues" evidence="8">
    <location>
        <begin position="770"/>
        <end position="781"/>
    </location>
</feature>
<dbReference type="InterPro" id="IPR000915">
    <property type="entry name" value="60S_ribosomal_eL6"/>
</dbReference>
<feature type="compositionally biased region" description="Basic and acidic residues" evidence="8">
    <location>
        <begin position="299"/>
        <end position="311"/>
    </location>
</feature>
<feature type="compositionally biased region" description="Low complexity" evidence="8">
    <location>
        <begin position="392"/>
        <end position="402"/>
    </location>
</feature>
<feature type="compositionally biased region" description="Basic and acidic residues" evidence="8">
    <location>
        <begin position="505"/>
        <end position="527"/>
    </location>
</feature>
<keyword evidence="3" id="KW-0689">Ribosomal protein</keyword>
<evidence type="ECO:0000256" key="8">
    <source>
        <dbReference type="SAM" id="MobiDB-lite"/>
    </source>
</evidence>
<feature type="compositionally biased region" description="Basic and acidic residues" evidence="8">
    <location>
        <begin position="1629"/>
        <end position="1649"/>
    </location>
</feature>
<feature type="compositionally biased region" description="Basic and acidic residues" evidence="8">
    <location>
        <begin position="344"/>
        <end position="363"/>
    </location>
</feature>
<feature type="compositionally biased region" description="Polar residues" evidence="8">
    <location>
        <begin position="894"/>
        <end position="932"/>
    </location>
</feature>
<dbReference type="PANTHER" id="PTHR10715">
    <property type="entry name" value="60S RIBOSOMAL PROTEIN L6"/>
    <property type="match status" value="1"/>
</dbReference>
<feature type="compositionally biased region" description="Basic and acidic residues" evidence="8">
    <location>
        <begin position="1432"/>
        <end position="1446"/>
    </location>
</feature>
<feature type="compositionally biased region" description="Basic and acidic residues" evidence="8">
    <location>
        <begin position="968"/>
        <end position="979"/>
    </location>
</feature>
<feature type="domain" description="EF-hand" evidence="9">
    <location>
        <begin position="83"/>
        <end position="118"/>
    </location>
</feature>
<keyword evidence="2" id="KW-0106">Calcium</keyword>
<reference evidence="11" key="1">
    <citation type="submission" date="2022-11" db="UniProtKB">
        <authorList>
            <consortium name="WormBaseParasite"/>
        </authorList>
    </citation>
    <scope>IDENTIFICATION</scope>
</reference>
<dbReference type="InterPro" id="IPR018247">
    <property type="entry name" value="EF_Hand_1_Ca_BS"/>
</dbReference>
<dbReference type="SUPFAM" id="SSF47473">
    <property type="entry name" value="EF-hand"/>
    <property type="match status" value="1"/>
</dbReference>
<feature type="compositionally biased region" description="Basic and acidic residues" evidence="8">
    <location>
        <begin position="869"/>
        <end position="880"/>
    </location>
</feature>
<feature type="compositionally biased region" description="Basic and acidic residues" evidence="8">
    <location>
        <begin position="1339"/>
        <end position="1357"/>
    </location>
</feature>
<feature type="compositionally biased region" description="Polar residues" evidence="8">
    <location>
        <begin position="1416"/>
        <end position="1431"/>
    </location>
</feature>
<evidence type="ECO:0000313" key="10">
    <source>
        <dbReference type="Proteomes" id="UP000887562"/>
    </source>
</evidence>
<feature type="region of interest" description="Disordered" evidence="8">
    <location>
        <begin position="665"/>
        <end position="1041"/>
    </location>
</feature>
<feature type="compositionally biased region" description="Basic and acidic residues" evidence="8">
    <location>
        <begin position="705"/>
        <end position="719"/>
    </location>
</feature>
<feature type="compositionally biased region" description="Basic and acidic residues" evidence="8">
    <location>
        <begin position="601"/>
        <end position="615"/>
    </location>
</feature>
<dbReference type="InterPro" id="IPR014722">
    <property type="entry name" value="Rib_uL2_dom2"/>
</dbReference>
<feature type="compositionally biased region" description="Basic and acidic residues" evidence="8">
    <location>
        <begin position="1738"/>
        <end position="1758"/>
    </location>
</feature>
<feature type="compositionally biased region" description="Basic residues" evidence="8">
    <location>
        <begin position="1776"/>
        <end position="1785"/>
    </location>
</feature>
<evidence type="ECO:0000313" key="11">
    <source>
        <dbReference type="WBParaSite" id="maker-E.canG7_contigs_2664-snap-gene-0.16-mRNA-1"/>
    </source>
</evidence>
<protein>
    <recommendedName>
        <fullName evidence="5">Large ribosomal subunit protein eL6</fullName>
    </recommendedName>
    <alternativeName>
        <fullName evidence="6">60S ribosomal protein L6</fullName>
    </alternativeName>
</protein>
<dbReference type="GO" id="GO:0000027">
    <property type="term" value="P:ribosomal large subunit assembly"/>
    <property type="evidence" value="ECO:0007669"/>
    <property type="project" value="TreeGrafter"/>
</dbReference>
<feature type="compositionally biased region" description="Basic and acidic residues" evidence="8">
    <location>
        <begin position="1290"/>
        <end position="1305"/>
    </location>
</feature>
<feature type="compositionally biased region" description="Basic and acidic residues" evidence="8">
    <location>
        <begin position="160"/>
        <end position="169"/>
    </location>
</feature>
<dbReference type="GO" id="GO:0003735">
    <property type="term" value="F:structural constituent of ribosome"/>
    <property type="evidence" value="ECO:0007669"/>
    <property type="project" value="InterPro"/>
</dbReference>
<feature type="compositionally biased region" description="Polar residues" evidence="8">
    <location>
        <begin position="993"/>
        <end position="1011"/>
    </location>
</feature>
<feature type="compositionally biased region" description="Polar residues" evidence="8">
    <location>
        <begin position="1123"/>
        <end position="1143"/>
    </location>
</feature>
<keyword evidence="10" id="KW-1185">Reference proteome</keyword>
<feature type="compositionally biased region" description="Basic and acidic residues" evidence="8">
    <location>
        <begin position="1491"/>
        <end position="1513"/>
    </location>
</feature>
<feature type="compositionally biased region" description="Low complexity" evidence="8">
    <location>
        <begin position="855"/>
        <end position="868"/>
    </location>
</feature>
<dbReference type="GO" id="GO:0002181">
    <property type="term" value="P:cytoplasmic translation"/>
    <property type="evidence" value="ECO:0007669"/>
    <property type="project" value="TreeGrafter"/>
</dbReference>
<dbReference type="Gene3D" id="2.30.30.30">
    <property type="match status" value="1"/>
</dbReference>
<dbReference type="InterPro" id="IPR011992">
    <property type="entry name" value="EF-hand-dom_pair"/>
</dbReference>
<feature type="compositionally biased region" description="Low complexity" evidence="8">
    <location>
        <begin position="1685"/>
        <end position="1704"/>
    </location>
</feature>
<feature type="compositionally biased region" description="Basic and acidic residues" evidence="8">
    <location>
        <begin position="1184"/>
        <end position="1213"/>
    </location>
</feature>
<dbReference type="GO" id="GO:0022625">
    <property type="term" value="C:cytosolic large ribosomal subunit"/>
    <property type="evidence" value="ECO:0007669"/>
    <property type="project" value="TreeGrafter"/>
</dbReference>
<dbReference type="InterPro" id="IPR002048">
    <property type="entry name" value="EF_hand_dom"/>
</dbReference>
<sequence length="2049" mass="223318">MEGKQSKSRQERTHAHNRHGEAAVVKMKYPRQATWLHPSLLFFLRPSICLRALVHCLAEQHGNIYATVLFVVFVIVDAFKEAEVMAAFLEFFHAIDTDKTGVITIDDLRNYMHRKRYKAEFVTTWTELFDPDHTGFITFENYCEVLGLKPASPKAAEPSVKSESRKQEPSDSTASTQEIKASTTKVVQEVPVQRELVPNEEVEKPSHDDSAERRSATDSVGQENKELENSENEESSKQPEKGSVDLVDATDTTQSDDDMNEEETLVESGIPPNEDPASLKDLSTSSPSTESNGTMPVKSKTDESKKTKSGEAEIESTPAVSSVETGEVSSAEHPKKALNKRGRKSSELQKRNKKPSESSKVSEVEIALSVERAEESAIPQPEGGPEPEEQTSESSKSDITSSRNAKQPSLEDKGPADVQMELNPSQTDLPESAKSPVGKKGMKSASKSQGAGRKRREKKAPGSTESKQTPQITDETEIKSSVEQPMEVPQEVIPKSPEVPAALKLDTKKHHDVEPPKSPTMDEKPQIDIEMEISALTTEVVGSAVPSFEIPDSMEGSEKPTESPVGSQEPSEVMDVSAPPKPKSKSPLPKTRQQKRSSKSRHSESSNSGKREGKTSPKPSPEDATVEVTSVQEAFMPPAISGEGMHIVKKHPMHIIPLPTNVSVSAVPSAEKSESRSPEKPLESGQEGMDVEMTGIQMASPPTTKHSDEQQPSKVESEKTASASEVIESEISSADHPETMAESLHIVKKHPMHIIPSPTNVSGSAVPSVEKSESRSPEKPLESGQEGMDVEMTGIQASSPPSTEQSDEQQPSKVETEKTASTSDIVESETTPVAQLESMAEPLHIVKKHPMHIIPSPTSVSVSAVPSVEKSESRSPEKPLESNQEGMDVEMTGVQASSPPSTEQSDEQQPSKVETEKTASTSDIVESETTPVAQLESMAEPLHIVKKHPMHIIPSPTSVSVSAVPSVEKSESRSPEKPLESNQEGMDVEMTGVQASSPPSTEQSDEQQPSKVETEKTASASEVVESEIAPADRPESMAEPLHIVKKHPMHIIPSPTNVSKPVIPFAPEENIEAKALKRTPLIEGEMEAEELLVTSAEKQRPPKSGKKSLKSSDKKGGKKSPNLLPTNQEAASTVTDTPKTPVSPSERHGDKSSASKKKRSKKSPVSSPEMESKVDVDVVQASAEVEKHEGGDSSLKKPREKKPSESVKTEPKETSSSTIDVVEHHEPSGKKSPSSFDKKRNKKSPSSSVKSKQIHSNADVDAAQASAEAQKPSTVSSEQHEGRASPSKKRRDEKPSEFEEKRPTDVEMEVSPSTADVEEFRNLSAEPHGPSRIKSPSSSDEKGSKESPESSSWDKDASSNVDVDVIQTLDDITKSPVVSAGRPEGKDTSSKKRCEKKSSESTKPDGKDPVAVETATIPSKTTVVEESPSNIEHQETAKSGKKSPDSKKKRGKKSSESSPAGQKKSPLTGDVEVLPTSSGVQESLELPGKIETSEKKLEKEMLELEVGEKKIDITESPFITEEHKEAVKSRKKSTSSLDKKRGKKSSHSSLQSHEATPDSPEAQESKDEGPPSKRKHEKVSSGSAKAGENQSANVEVEIASSTVSTVEAAVPSAVHPDSAKSETMSPTKKLTESPQKRKDVGMKTPKTELLKTPTKQKGSKPQRPVGTGPSTTKPESSKTPKKQAAKAAKTVTTLETPEAETTPTISDLPEQSEMPRLGEKRGGSETKATADVVVQEAASKHSEESTPPKDSDGTDVKKSTSKRRKTTETPDDNAKGPRKTNKKTKDKKEKGKDKNKARKSKRRKRPQATEDGGEKAPVKKPKRPRVGHLECGRFPRSFPTQVGHRVKQHRRDGAPVSTHALGKAPKGTQTKMSIARRRRNKPSRAVKRWKLRSSLRRIGTIVILLAGRHRGKRAVIVGRHRFSGLLLITGPLKCNGIPVRRVHPDYVIATKTCIKMDKLRLPSRMQTKEYFARQKPQPRSKNAADNLFVDAATAAGKKAYKLKEERKEDQKLVDKRVIEAIKRNKHAKMLFAYLRSQFSLSRHDKPHRM</sequence>
<feature type="compositionally biased region" description="Low complexity" evidence="8">
    <location>
        <begin position="721"/>
        <end position="732"/>
    </location>
</feature>
<dbReference type="Proteomes" id="UP000887562">
    <property type="component" value="Unplaced"/>
</dbReference>
<feature type="compositionally biased region" description="Polar residues" evidence="8">
    <location>
        <begin position="463"/>
        <end position="483"/>
    </location>
</feature>
<feature type="compositionally biased region" description="Basic and acidic residues" evidence="8">
    <location>
        <begin position="1766"/>
        <end position="1775"/>
    </location>
</feature>
<feature type="compositionally biased region" description="Basic and acidic residues" evidence="8">
    <location>
        <begin position="671"/>
        <end position="682"/>
    </location>
</feature>
<evidence type="ECO:0000256" key="1">
    <source>
        <dbReference type="ARBA" id="ARBA00010592"/>
    </source>
</evidence>
<dbReference type="PANTHER" id="PTHR10715:SF0">
    <property type="entry name" value="LARGE RIBOSOMAL SUBUNIT PROTEIN EL6"/>
    <property type="match status" value="1"/>
</dbReference>
<feature type="compositionally biased region" description="Polar residues" evidence="8">
    <location>
        <begin position="281"/>
        <end position="294"/>
    </location>
</feature>
<feature type="compositionally biased region" description="Low complexity" evidence="8">
    <location>
        <begin position="1244"/>
        <end position="1270"/>
    </location>
</feature>
<feature type="compositionally biased region" description="Low complexity" evidence="8">
    <location>
        <begin position="954"/>
        <end position="967"/>
    </location>
</feature>
<accession>A0A915EWK4</accession>
<feature type="compositionally biased region" description="Polar residues" evidence="8">
    <location>
        <begin position="318"/>
        <end position="328"/>
    </location>
</feature>